<comment type="caution">
    <text evidence="2">The sequence shown here is derived from an EMBL/GenBank/DDBJ whole genome shotgun (WGS) entry which is preliminary data.</text>
</comment>
<accession>A0A364K589</accession>
<feature type="chain" id="PRO_5039538552" evidence="1">
    <location>
        <begin position="22"/>
        <end position="185"/>
    </location>
</feature>
<dbReference type="EMBL" id="QJKK01000004">
    <property type="protein sequence ID" value="RAL24429.1"/>
    <property type="molecule type" value="Genomic_DNA"/>
</dbReference>
<keyword evidence="1" id="KW-0732">Signal</keyword>
<sequence length="185" mass="20807">MKKLGLHILIIAILLFSSACSSNPQSSPDAVLTDIIKKATSGNLTEIYKLESMVVYTSPYRQGWLQKNIKKISGNLTKSKFIREEVKLLIAENPYRPQTDTYKHYIVKLPLEEGSKLVAKGVPSNDIQELTNGVLVGLVSLDNKWFLDLSYKDMGSVSFQKSSPPNAENEINWEEIKEEMVLPAY</sequence>
<organism evidence="2 3">
    <name type="scientific">Thermoflavimicrobium daqui</name>
    <dbReference type="NCBI Taxonomy" id="2137476"/>
    <lineage>
        <taxon>Bacteria</taxon>
        <taxon>Bacillati</taxon>
        <taxon>Bacillota</taxon>
        <taxon>Bacilli</taxon>
        <taxon>Bacillales</taxon>
        <taxon>Thermoactinomycetaceae</taxon>
        <taxon>Thermoflavimicrobium</taxon>
    </lineage>
</organism>
<dbReference type="RefSeq" id="WP_113658800.1">
    <property type="nucleotide sequence ID" value="NZ_KZ845666.1"/>
</dbReference>
<evidence type="ECO:0000313" key="2">
    <source>
        <dbReference type="EMBL" id="RAL24429.1"/>
    </source>
</evidence>
<feature type="signal peptide" evidence="1">
    <location>
        <begin position="1"/>
        <end position="21"/>
    </location>
</feature>
<evidence type="ECO:0000313" key="3">
    <source>
        <dbReference type="Proteomes" id="UP000251213"/>
    </source>
</evidence>
<keyword evidence="3" id="KW-1185">Reference proteome</keyword>
<evidence type="ECO:0000256" key="1">
    <source>
        <dbReference type="SAM" id="SignalP"/>
    </source>
</evidence>
<name>A0A364K589_9BACL</name>
<dbReference type="PROSITE" id="PS51257">
    <property type="entry name" value="PROKAR_LIPOPROTEIN"/>
    <property type="match status" value="1"/>
</dbReference>
<dbReference type="OrthoDB" id="9999953at2"/>
<dbReference type="Proteomes" id="UP000251213">
    <property type="component" value="Unassembled WGS sequence"/>
</dbReference>
<protein>
    <submittedName>
        <fullName evidence="2">Uncharacterized protein</fullName>
    </submittedName>
</protein>
<gene>
    <name evidence="2" type="ORF">DL897_08880</name>
</gene>
<reference evidence="2 3" key="2">
    <citation type="submission" date="2018-06" db="EMBL/GenBank/DDBJ databases">
        <authorList>
            <person name="Zhirakovskaya E."/>
        </authorList>
    </citation>
    <scope>NUCLEOTIDE SEQUENCE [LARGE SCALE GENOMIC DNA]</scope>
    <source>
        <strain evidence="2 3">FBKL4.011</strain>
    </source>
</reference>
<proteinExistence type="predicted"/>
<dbReference type="AlphaFoldDB" id="A0A364K589"/>
<reference evidence="2 3" key="1">
    <citation type="submission" date="2018-06" db="EMBL/GenBank/DDBJ databases">
        <title>Thermoflavimicrobium daqus sp. nov., a thermophilic microbe isolated from Moutai-flavour Daqu.</title>
        <authorList>
            <person name="Wang X."/>
            <person name="Zhou H."/>
        </authorList>
    </citation>
    <scope>NUCLEOTIDE SEQUENCE [LARGE SCALE GENOMIC DNA]</scope>
    <source>
        <strain evidence="2 3">FBKL4.011</strain>
    </source>
</reference>